<evidence type="ECO:0000256" key="5">
    <source>
        <dbReference type="ARBA" id="ARBA00038253"/>
    </source>
</evidence>
<dbReference type="PANTHER" id="PTHR46630">
    <property type="entry name" value="TETRATRICOPEPTIDE REPEAT PROTEIN 29"/>
    <property type="match status" value="1"/>
</dbReference>
<feature type="domain" description="HTH luxR-type" evidence="8">
    <location>
        <begin position="567"/>
        <end position="624"/>
    </location>
</feature>
<keyword evidence="7" id="KW-1133">Transmembrane helix</keyword>
<evidence type="ECO:0000256" key="2">
    <source>
        <dbReference type="ARBA" id="ARBA00022490"/>
    </source>
</evidence>
<dbReference type="SUPFAM" id="SSF46894">
    <property type="entry name" value="C-terminal effector domain of the bipartite response regulators"/>
    <property type="match status" value="1"/>
</dbReference>
<evidence type="ECO:0000313" key="10">
    <source>
        <dbReference type="Proteomes" id="UP000656244"/>
    </source>
</evidence>
<evidence type="ECO:0000259" key="8">
    <source>
        <dbReference type="SMART" id="SM00421"/>
    </source>
</evidence>
<dbReference type="InterPro" id="IPR011990">
    <property type="entry name" value="TPR-like_helical_dom_sf"/>
</dbReference>
<dbReference type="InterPro" id="IPR016032">
    <property type="entry name" value="Sig_transdc_resp-reg_C-effctor"/>
</dbReference>
<dbReference type="Proteomes" id="UP000656244">
    <property type="component" value="Unassembled WGS sequence"/>
</dbReference>
<accession>A0A923H9Q2</accession>
<keyword evidence="10" id="KW-1185">Reference proteome</keyword>
<keyword evidence="3" id="KW-0677">Repeat</keyword>
<evidence type="ECO:0000256" key="7">
    <source>
        <dbReference type="SAM" id="Phobius"/>
    </source>
</evidence>
<keyword evidence="2" id="KW-0963">Cytoplasm</keyword>
<dbReference type="InterPro" id="IPR051476">
    <property type="entry name" value="Bac_ResReg_Asp_Phosphatase"/>
</dbReference>
<comment type="similarity">
    <text evidence="5">Belongs to the Rap family.</text>
</comment>
<proteinExistence type="inferred from homology"/>
<dbReference type="Gene3D" id="1.25.40.10">
    <property type="entry name" value="Tetratricopeptide repeat domain"/>
    <property type="match status" value="2"/>
</dbReference>
<evidence type="ECO:0000313" key="9">
    <source>
        <dbReference type="EMBL" id="MBC3759063.1"/>
    </source>
</evidence>
<dbReference type="GO" id="GO:0006355">
    <property type="term" value="P:regulation of DNA-templated transcription"/>
    <property type="evidence" value="ECO:0007669"/>
    <property type="project" value="InterPro"/>
</dbReference>
<dbReference type="RefSeq" id="WP_186562520.1">
    <property type="nucleotide sequence ID" value="NZ_JACNMF010000003.1"/>
</dbReference>
<evidence type="ECO:0000256" key="6">
    <source>
        <dbReference type="PROSITE-ProRule" id="PRU00339"/>
    </source>
</evidence>
<dbReference type="SUPFAM" id="SSF48452">
    <property type="entry name" value="TPR-like"/>
    <property type="match status" value="2"/>
</dbReference>
<evidence type="ECO:0000256" key="4">
    <source>
        <dbReference type="ARBA" id="ARBA00022803"/>
    </source>
</evidence>
<dbReference type="EMBL" id="JACNMF010000003">
    <property type="protein sequence ID" value="MBC3759063.1"/>
    <property type="molecule type" value="Genomic_DNA"/>
</dbReference>
<dbReference type="PROSITE" id="PS50005">
    <property type="entry name" value="TPR"/>
    <property type="match status" value="1"/>
</dbReference>
<dbReference type="Gene3D" id="1.10.10.10">
    <property type="entry name" value="Winged helix-like DNA-binding domain superfamily/Winged helix DNA-binding domain"/>
    <property type="match status" value="1"/>
</dbReference>
<organism evidence="9 10">
    <name type="scientific">Hyunsoonleella aquatilis</name>
    <dbReference type="NCBI Taxonomy" id="2762758"/>
    <lineage>
        <taxon>Bacteria</taxon>
        <taxon>Pseudomonadati</taxon>
        <taxon>Bacteroidota</taxon>
        <taxon>Flavobacteriia</taxon>
        <taxon>Flavobacteriales</taxon>
        <taxon>Flavobacteriaceae</taxon>
    </lineage>
</organism>
<dbReference type="PANTHER" id="PTHR46630:SF1">
    <property type="entry name" value="TETRATRICOPEPTIDE REPEAT PROTEIN 29"/>
    <property type="match status" value="1"/>
</dbReference>
<dbReference type="GO" id="GO:0003677">
    <property type="term" value="F:DNA binding"/>
    <property type="evidence" value="ECO:0007669"/>
    <property type="project" value="InterPro"/>
</dbReference>
<comment type="subcellular location">
    <subcellularLocation>
        <location evidence="1">Cytoplasm</location>
    </subcellularLocation>
</comment>
<dbReference type="InterPro" id="IPR019734">
    <property type="entry name" value="TPR_rpt"/>
</dbReference>
<evidence type="ECO:0000256" key="1">
    <source>
        <dbReference type="ARBA" id="ARBA00004496"/>
    </source>
</evidence>
<keyword evidence="7" id="KW-0812">Transmembrane</keyword>
<name>A0A923H9Q2_9FLAO</name>
<reference evidence="9" key="1">
    <citation type="submission" date="2020-08" db="EMBL/GenBank/DDBJ databases">
        <title>Hyunsoonleella sp. strain SJ7 genome sequencing and assembly.</title>
        <authorList>
            <person name="Kim I."/>
        </authorList>
    </citation>
    <scope>NUCLEOTIDE SEQUENCE</scope>
    <source>
        <strain evidence="9">SJ7</strain>
    </source>
</reference>
<feature type="transmembrane region" description="Helical" evidence="7">
    <location>
        <begin position="444"/>
        <end position="464"/>
    </location>
</feature>
<sequence length="627" mass="72709">MALRFFLMLFVGCGIFCVGQNKSDAEIDYLLQRLQTSKKDSVRIEILDNLWYQFAYNEPKQAVDYAKMAISESKELNYEYGIARGYQRLGIAYSNMSQYDSSNIAYDQSLKLFEKTNNVNSMGLILHNKAINFKDLVQYDSAMYYNDLAYEKYIQANDTVRIADIYGLRGSIYSEKGQFLLSLKNTLKEASIYKNKDTLRYADALLSLAMVQSITGSSAEARKSFRNCIAIYRTKNDNYFLCKAYRELGFDYGEKTPKHIDSASFYLEKAVKLAKTINNTGMEVAALSFLGDLKFDIGKYAEAKTHYTKGLRRSNTLDNHISVASILLGLSDISIYEKSYELAKTYAQQALDIASRDKLNQDISEAYKTLHKIHQETGDFKKALYYLEKHKSISDSIYNIEKTNKINELQVLFDIEKKEAALDLKQKTIQNLNQKVEIGNLKKGLYAFGMFAFIALSILLYLVFKQNVRKNRLEREKQETIYKQELEFKKKELASQTLHLVQKNTFIQELKENLEKIEESPELFKVVFRRLAMLLKKENADDKDWEVFKSYFIEVHNNFDQKIKSIYPDISEKEMRLASFLRMNLSTKEIASMLNVLPDSVSKSKYRLKKKLNLDKNTDLFQFLSEL</sequence>
<protein>
    <recommendedName>
        <fullName evidence="8">HTH luxR-type domain-containing protein</fullName>
    </recommendedName>
</protein>
<dbReference type="SMART" id="SM00421">
    <property type="entry name" value="HTH_LUXR"/>
    <property type="match status" value="1"/>
</dbReference>
<comment type="caution">
    <text evidence="9">The sequence shown here is derived from an EMBL/GenBank/DDBJ whole genome shotgun (WGS) entry which is preliminary data.</text>
</comment>
<dbReference type="InterPro" id="IPR000792">
    <property type="entry name" value="Tscrpt_reg_LuxR_C"/>
</dbReference>
<dbReference type="SMART" id="SM00028">
    <property type="entry name" value="TPR"/>
    <property type="match status" value="5"/>
</dbReference>
<keyword evidence="7" id="KW-0472">Membrane</keyword>
<keyword evidence="4 6" id="KW-0802">TPR repeat</keyword>
<dbReference type="AlphaFoldDB" id="A0A923H9Q2"/>
<feature type="repeat" description="TPR" evidence="6">
    <location>
        <begin position="83"/>
        <end position="116"/>
    </location>
</feature>
<evidence type="ECO:0000256" key="3">
    <source>
        <dbReference type="ARBA" id="ARBA00022737"/>
    </source>
</evidence>
<dbReference type="GO" id="GO:0005737">
    <property type="term" value="C:cytoplasm"/>
    <property type="evidence" value="ECO:0007669"/>
    <property type="project" value="UniProtKB-SubCell"/>
</dbReference>
<dbReference type="Pfam" id="PF13424">
    <property type="entry name" value="TPR_12"/>
    <property type="match status" value="1"/>
</dbReference>
<gene>
    <name evidence="9" type="ORF">H7U19_11640</name>
</gene>
<dbReference type="InterPro" id="IPR036388">
    <property type="entry name" value="WH-like_DNA-bd_sf"/>
</dbReference>